<organism evidence="5">
    <name type="scientific">mine drainage metagenome</name>
    <dbReference type="NCBI Taxonomy" id="410659"/>
    <lineage>
        <taxon>unclassified sequences</taxon>
        <taxon>metagenomes</taxon>
        <taxon>ecological metagenomes</taxon>
    </lineage>
</organism>
<name>E6PEA3_9ZZZZ</name>
<dbReference type="GO" id="GO:0046872">
    <property type="term" value="F:metal ion binding"/>
    <property type="evidence" value="ECO:0007669"/>
    <property type="project" value="UniProtKB-KW"/>
</dbReference>
<accession>E6PEA3</accession>
<dbReference type="SMART" id="SM00829">
    <property type="entry name" value="PKS_ER"/>
    <property type="match status" value="1"/>
</dbReference>
<dbReference type="SUPFAM" id="SSF51735">
    <property type="entry name" value="NAD(P)-binding Rossmann-fold domains"/>
    <property type="match status" value="1"/>
</dbReference>
<dbReference type="EC" id="1.1.1.103" evidence="5"/>
<dbReference type="InterPro" id="IPR011032">
    <property type="entry name" value="GroES-like_sf"/>
</dbReference>
<dbReference type="Gene3D" id="3.90.180.10">
    <property type="entry name" value="Medium-chain alcohol dehydrogenases, catalytic domain"/>
    <property type="match status" value="1"/>
</dbReference>
<gene>
    <name evidence="5" type="ORF">CARN1_0419</name>
</gene>
<keyword evidence="2" id="KW-0862">Zinc</keyword>
<dbReference type="Pfam" id="PF00107">
    <property type="entry name" value="ADH_zinc_N"/>
    <property type="match status" value="1"/>
</dbReference>
<dbReference type="EMBL" id="CABL01000003">
    <property type="protein sequence ID" value="CBH74788.1"/>
    <property type="molecule type" value="Genomic_DNA"/>
</dbReference>
<dbReference type="GO" id="GO:0008743">
    <property type="term" value="F:L-threonine 3-dehydrogenase activity"/>
    <property type="evidence" value="ECO:0007669"/>
    <property type="project" value="UniProtKB-EC"/>
</dbReference>
<dbReference type="InterPro" id="IPR013149">
    <property type="entry name" value="ADH-like_C"/>
</dbReference>
<reference evidence="5" key="1">
    <citation type="submission" date="2009-10" db="EMBL/GenBank/DDBJ databases">
        <title>Diversity of trophic interactions inside an arsenic-rich microbial ecosystem.</title>
        <authorList>
            <person name="Bertin P.N."/>
            <person name="Heinrich-Salmeron A."/>
            <person name="Pelletier E."/>
            <person name="Goulhen-Chollet F."/>
            <person name="Arsene-Ploetze F."/>
            <person name="Gallien S."/>
            <person name="Calteau A."/>
            <person name="Vallenet D."/>
            <person name="Casiot C."/>
            <person name="Chane-Woon-Ming B."/>
            <person name="Giloteaux L."/>
            <person name="Barakat M."/>
            <person name="Bonnefoy V."/>
            <person name="Bruneel O."/>
            <person name="Chandler M."/>
            <person name="Cleiss J."/>
            <person name="Duran R."/>
            <person name="Elbaz-Poulichet F."/>
            <person name="Fonknechten N."/>
            <person name="Lauga B."/>
            <person name="Mornico D."/>
            <person name="Ortet P."/>
            <person name="Schaeffer C."/>
            <person name="Siguier P."/>
            <person name="Alexander Thil Smith A."/>
            <person name="Van Dorsselaer A."/>
            <person name="Weissenbach J."/>
            <person name="Medigue C."/>
            <person name="Le Paslier D."/>
        </authorList>
    </citation>
    <scope>NUCLEOTIDE SEQUENCE</scope>
</reference>
<feature type="domain" description="Enoyl reductase (ER)" evidence="4">
    <location>
        <begin position="14"/>
        <end position="346"/>
    </location>
</feature>
<evidence type="ECO:0000259" key="4">
    <source>
        <dbReference type="SMART" id="SM00829"/>
    </source>
</evidence>
<keyword evidence="3 5" id="KW-0560">Oxidoreductase</keyword>
<protein>
    <submittedName>
        <fullName evidence="5">Putative L-threonine 3-dehydrogenase</fullName>
        <ecNumber evidence="5">1.1.1.103</ecNumber>
    </submittedName>
</protein>
<dbReference type="Gene3D" id="3.40.50.720">
    <property type="entry name" value="NAD(P)-binding Rossmann-like Domain"/>
    <property type="match status" value="1"/>
</dbReference>
<dbReference type="InterPro" id="IPR020843">
    <property type="entry name" value="ER"/>
</dbReference>
<keyword evidence="1" id="KW-0479">Metal-binding</keyword>
<dbReference type="InterPro" id="IPR036291">
    <property type="entry name" value="NAD(P)-bd_dom_sf"/>
</dbReference>
<comment type="caution">
    <text evidence="5">The sequence shown here is derived from an EMBL/GenBank/DDBJ whole genome shotgun (WGS) entry which is preliminary data.</text>
</comment>
<proteinExistence type="predicted"/>
<dbReference type="SUPFAM" id="SSF50129">
    <property type="entry name" value="GroES-like"/>
    <property type="match status" value="1"/>
</dbReference>
<sequence>MATYPNEMRVAMLRSVEDIAIERVAVPRLGEGELLVRTYAAGICSGDIMAWYVERKAPLVLGHEPAGEIVAVGPGEAPCDDDGRPFAAGDRVFVHHHAPCFACAACARGEYVQCATWRATRIDPGAIAEYFRVPRENLRDTLRIPDSLSYADASLVEPLACVVKSLRRGALQSRDRVLCIGLGVMGLMHVALARHRGAEVLGSDPLPQRREVARALGARVLAPDGLAAALATWGDGSGADLVICGPGSSAALRAAFEACAPGGRVVMFTPLEPGARFDFDPAAFYFGDRRLIASYSCGPDDTREALALLASGSISAEKLGATLCPFEEVAAAYADLRAARCIKPIITFAGSTQKSLDN</sequence>
<dbReference type="InterPro" id="IPR050129">
    <property type="entry name" value="Zn_alcohol_dh"/>
</dbReference>
<evidence type="ECO:0000256" key="1">
    <source>
        <dbReference type="ARBA" id="ARBA00022723"/>
    </source>
</evidence>
<evidence type="ECO:0000313" key="5">
    <source>
        <dbReference type="EMBL" id="CBH74788.1"/>
    </source>
</evidence>
<dbReference type="PANTHER" id="PTHR43401">
    <property type="entry name" value="L-THREONINE 3-DEHYDROGENASE"/>
    <property type="match status" value="1"/>
</dbReference>
<dbReference type="InterPro" id="IPR013154">
    <property type="entry name" value="ADH-like_N"/>
</dbReference>
<dbReference type="Pfam" id="PF08240">
    <property type="entry name" value="ADH_N"/>
    <property type="match status" value="1"/>
</dbReference>
<dbReference type="AlphaFoldDB" id="E6PEA3"/>
<evidence type="ECO:0000256" key="3">
    <source>
        <dbReference type="ARBA" id="ARBA00023002"/>
    </source>
</evidence>
<evidence type="ECO:0000256" key="2">
    <source>
        <dbReference type="ARBA" id="ARBA00022833"/>
    </source>
</evidence>
<dbReference type="PANTHER" id="PTHR43401:SF2">
    <property type="entry name" value="L-THREONINE 3-DEHYDROGENASE"/>
    <property type="match status" value="1"/>
</dbReference>